<evidence type="ECO:0000256" key="1">
    <source>
        <dbReference type="SAM" id="MobiDB-lite"/>
    </source>
</evidence>
<evidence type="ECO:0000259" key="2">
    <source>
        <dbReference type="SMART" id="SM00451"/>
    </source>
</evidence>
<accession>A0ABD0TLG0</accession>
<dbReference type="Gene3D" id="3.30.160.60">
    <property type="entry name" value="Classic Zinc Finger"/>
    <property type="match status" value="2"/>
</dbReference>
<dbReference type="InterPro" id="IPR013087">
    <property type="entry name" value="Znf_C2H2_type"/>
</dbReference>
<dbReference type="EMBL" id="JBEDNZ010000003">
    <property type="protein sequence ID" value="KAL0850186.1"/>
    <property type="molecule type" value="Genomic_DNA"/>
</dbReference>
<organism evidence="3 4">
    <name type="scientific">Loxostege sticticalis</name>
    <name type="common">Beet webworm moth</name>
    <dbReference type="NCBI Taxonomy" id="481309"/>
    <lineage>
        <taxon>Eukaryota</taxon>
        <taxon>Metazoa</taxon>
        <taxon>Ecdysozoa</taxon>
        <taxon>Arthropoda</taxon>
        <taxon>Hexapoda</taxon>
        <taxon>Insecta</taxon>
        <taxon>Pterygota</taxon>
        <taxon>Neoptera</taxon>
        <taxon>Endopterygota</taxon>
        <taxon>Lepidoptera</taxon>
        <taxon>Glossata</taxon>
        <taxon>Ditrysia</taxon>
        <taxon>Pyraloidea</taxon>
        <taxon>Crambidae</taxon>
        <taxon>Pyraustinae</taxon>
        <taxon>Loxostege</taxon>
    </lineage>
</organism>
<dbReference type="InterPro" id="IPR003604">
    <property type="entry name" value="Matrin/U1-like-C_Znf_C2H2"/>
</dbReference>
<dbReference type="SUPFAM" id="SSF57667">
    <property type="entry name" value="beta-beta-alpha zinc fingers"/>
    <property type="match status" value="2"/>
</dbReference>
<feature type="compositionally biased region" description="Polar residues" evidence="1">
    <location>
        <begin position="328"/>
        <end position="343"/>
    </location>
</feature>
<dbReference type="InterPro" id="IPR052644">
    <property type="entry name" value="ZMAT3"/>
</dbReference>
<feature type="domain" description="U1-type" evidence="2">
    <location>
        <begin position="257"/>
        <end position="291"/>
    </location>
</feature>
<dbReference type="Pfam" id="PF12874">
    <property type="entry name" value="zf-met"/>
    <property type="match status" value="2"/>
</dbReference>
<sequence length="354" mass="40243">MAKWHNMANEYGWGEDDDDMGSAMPMDMYGRPRYSGDFRNRRYSEAYGSYSGGYGPPPRPLLGLEPYRRFPSQPPFPMGRGIGPMGPRGPPPPKKIAHVDQAMKYLLRCGVPKETVKNLPADLLLLIEPHYCGLCGYGFDAFLSSRLHYVSKNHLRAQTRWQSKQTDQHEAPLKARELYCELCDVHLTSKVHAESHYSGKPHRSIVEGSKKPKNPLLLQKSSEARLEQLIRREKKHLKAIKESKPSESTTKEAKPVQSDLYCDICKTFVTCAEQMTMHLNGKRHLTKEKQHILKVMKGEITESPVTVQQEDKNEENIETVEEGDHNEPSNGQEHNATEQNTSDWGDGSGNWEEN</sequence>
<evidence type="ECO:0000313" key="4">
    <source>
        <dbReference type="Proteomes" id="UP001549921"/>
    </source>
</evidence>
<dbReference type="InterPro" id="IPR036236">
    <property type="entry name" value="Znf_C2H2_sf"/>
</dbReference>
<dbReference type="PANTHER" id="PTHR46786">
    <property type="entry name" value="ZINC FINGER MATRIN-TYPE PROTEIN 3"/>
    <property type="match status" value="1"/>
</dbReference>
<evidence type="ECO:0000313" key="3">
    <source>
        <dbReference type="EMBL" id="KAL0850187.1"/>
    </source>
</evidence>
<dbReference type="EMBL" id="JBEDNZ010000003">
    <property type="protein sequence ID" value="KAL0850188.1"/>
    <property type="molecule type" value="Genomic_DNA"/>
</dbReference>
<reference evidence="3 4" key="1">
    <citation type="submission" date="2024-06" db="EMBL/GenBank/DDBJ databases">
        <title>A chromosome-level genome assembly of beet webworm, Loxostege sticticalis.</title>
        <authorList>
            <person name="Zhang Y."/>
        </authorList>
    </citation>
    <scope>NUCLEOTIDE SEQUENCE [LARGE SCALE GENOMIC DNA]</scope>
    <source>
        <strain evidence="3">AQ028</strain>
        <tissue evidence="3">Male pupae</tissue>
    </source>
</reference>
<dbReference type="SMART" id="SM00451">
    <property type="entry name" value="ZnF_U1"/>
    <property type="match status" value="3"/>
</dbReference>
<name>A0ABD0TLG0_LOXSC</name>
<dbReference type="PANTHER" id="PTHR46786:SF1">
    <property type="entry name" value="ZINC FINGER MATRIN-TYPE PROTEIN 3"/>
    <property type="match status" value="1"/>
</dbReference>
<gene>
    <name evidence="3" type="ORF">ABMA28_012057</name>
</gene>
<comment type="caution">
    <text evidence="3">The sequence shown here is derived from an EMBL/GenBank/DDBJ whole genome shotgun (WGS) entry which is preliminary data.</text>
</comment>
<feature type="domain" description="U1-type" evidence="2">
    <location>
        <begin position="175"/>
        <end position="209"/>
    </location>
</feature>
<protein>
    <recommendedName>
        <fullName evidence="2">U1-type domain-containing protein</fullName>
    </recommendedName>
</protein>
<dbReference type="AlphaFoldDB" id="A0ABD0TLG0"/>
<feature type="region of interest" description="Disordered" evidence="1">
    <location>
        <begin position="300"/>
        <end position="354"/>
    </location>
</feature>
<proteinExistence type="predicted"/>
<dbReference type="EMBL" id="JBEDNZ010000003">
    <property type="protein sequence ID" value="KAL0850187.1"/>
    <property type="molecule type" value="Genomic_DNA"/>
</dbReference>
<feature type="domain" description="U1-type" evidence="2">
    <location>
        <begin position="127"/>
        <end position="161"/>
    </location>
</feature>
<dbReference type="Proteomes" id="UP001549921">
    <property type="component" value="Unassembled WGS sequence"/>
</dbReference>